<dbReference type="PROSITE" id="PS51257">
    <property type="entry name" value="PROKAR_LIPOPROTEIN"/>
    <property type="match status" value="1"/>
</dbReference>
<dbReference type="PROSITE" id="PS51904">
    <property type="entry name" value="GLYCOSYL_HYDROL_F25_2"/>
    <property type="match status" value="1"/>
</dbReference>
<reference evidence="5 6" key="1">
    <citation type="submission" date="2018-06" db="EMBL/GenBank/DDBJ databases">
        <title>Genomic Encyclopedia of Type Strains, Phase III (KMG-III): the genomes of soil and plant-associated and newly described type strains.</title>
        <authorList>
            <person name="Whitman W."/>
        </authorList>
    </citation>
    <scope>NUCLEOTIDE SEQUENCE [LARGE SCALE GENOMIC DNA]</scope>
    <source>
        <strain evidence="5 6">CECT 9025</strain>
    </source>
</reference>
<sequence length="267" mass="29530">MKTLTRRAALAGGAAAALGTLASCGVTGGAQAPGQVVSTRPDFGDAAPHPWSGRRPSDHPVHGIDVARYQDPLDWRRAQQAGVSFAFIKATEGADNVDAAFREHWNGAGAAGVPRGAYHFYYFCAPAADQARNFIRMVPRIPGDLPPVLDLEWNPFSPTCTWRPPAATVRSEVQIWLDMVERHFGQSPVIYTAIDFWETNELWRLGDYDFWLRSVAADPSERYANARWVFWQYSSTGLVPGARGEIDLNAFAGSRAEWARWLAARRI</sequence>
<dbReference type="PANTHER" id="PTHR34135">
    <property type="entry name" value="LYSOZYME"/>
    <property type="match status" value="1"/>
</dbReference>
<evidence type="ECO:0000256" key="1">
    <source>
        <dbReference type="ARBA" id="ARBA00010646"/>
    </source>
</evidence>
<dbReference type="PANTHER" id="PTHR34135:SF2">
    <property type="entry name" value="LYSOZYME"/>
    <property type="match status" value="1"/>
</dbReference>
<organism evidence="5 6">
    <name type="scientific">Pseudoroseicyclus aestuarii</name>
    <dbReference type="NCBI Taxonomy" id="1795041"/>
    <lineage>
        <taxon>Bacteria</taxon>
        <taxon>Pseudomonadati</taxon>
        <taxon>Pseudomonadota</taxon>
        <taxon>Alphaproteobacteria</taxon>
        <taxon>Rhodobacterales</taxon>
        <taxon>Paracoccaceae</taxon>
        <taxon>Pseudoroseicyclus</taxon>
    </lineage>
</organism>
<name>A0A318SVD9_9RHOB</name>
<dbReference type="PROSITE" id="PS51318">
    <property type="entry name" value="TAT"/>
    <property type="match status" value="1"/>
</dbReference>
<evidence type="ECO:0000256" key="4">
    <source>
        <dbReference type="SAM" id="SignalP"/>
    </source>
</evidence>
<dbReference type="Pfam" id="PF01183">
    <property type="entry name" value="Glyco_hydro_25"/>
    <property type="match status" value="1"/>
</dbReference>
<dbReference type="InterPro" id="IPR018077">
    <property type="entry name" value="Glyco_hydro_fam25_subgr"/>
</dbReference>
<dbReference type="SUPFAM" id="SSF51445">
    <property type="entry name" value="(Trans)glycosidases"/>
    <property type="match status" value="1"/>
</dbReference>
<dbReference type="EMBL" id="QJTE01000001">
    <property type="protein sequence ID" value="PYE85573.1"/>
    <property type="molecule type" value="Genomic_DNA"/>
</dbReference>
<keyword evidence="3" id="KW-0326">Glycosidase</keyword>
<dbReference type="Gene3D" id="3.20.20.80">
    <property type="entry name" value="Glycosidases"/>
    <property type="match status" value="1"/>
</dbReference>
<dbReference type="Proteomes" id="UP000248311">
    <property type="component" value="Unassembled WGS sequence"/>
</dbReference>
<dbReference type="SMART" id="SM00641">
    <property type="entry name" value="Glyco_25"/>
    <property type="match status" value="1"/>
</dbReference>
<dbReference type="InterPro" id="IPR006311">
    <property type="entry name" value="TAT_signal"/>
</dbReference>
<dbReference type="CDD" id="cd06413">
    <property type="entry name" value="GH25_muramidase_1"/>
    <property type="match status" value="1"/>
</dbReference>
<evidence type="ECO:0000256" key="2">
    <source>
        <dbReference type="ARBA" id="ARBA00022801"/>
    </source>
</evidence>
<accession>A0A318SVD9</accession>
<keyword evidence="4" id="KW-0732">Signal</keyword>
<dbReference type="GO" id="GO:0009253">
    <property type="term" value="P:peptidoglycan catabolic process"/>
    <property type="evidence" value="ECO:0007669"/>
    <property type="project" value="InterPro"/>
</dbReference>
<gene>
    <name evidence="5" type="ORF">DFP88_101241</name>
</gene>
<protein>
    <submittedName>
        <fullName evidence="5">Lysozyme</fullName>
    </submittedName>
</protein>
<dbReference type="AlphaFoldDB" id="A0A318SVD9"/>
<dbReference type="InterPro" id="IPR017853">
    <property type="entry name" value="GH"/>
</dbReference>
<keyword evidence="6" id="KW-1185">Reference proteome</keyword>
<evidence type="ECO:0000256" key="3">
    <source>
        <dbReference type="ARBA" id="ARBA00023295"/>
    </source>
</evidence>
<feature type="chain" id="PRO_5016459921" evidence="4">
    <location>
        <begin position="23"/>
        <end position="267"/>
    </location>
</feature>
<dbReference type="GO" id="GO:0016998">
    <property type="term" value="P:cell wall macromolecule catabolic process"/>
    <property type="evidence" value="ECO:0007669"/>
    <property type="project" value="InterPro"/>
</dbReference>
<comment type="caution">
    <text evidence="5">The sequence shown here is derived from an EMBL/GenBank/DDBJ whole genome shotgun (WGS) entry which is preliminary data.</text>
</comment>
<evidence type="ECO:0000313" key="6">
    <source>
        <dbReference type="Proteomes" id="UP000248311"/>
    </source>
</evidence>
<dbReference type="GO" id="GO:0003796">
    <property type="term" value="F:lysozyme activity"/>
    <property type="evidence" value="ECO:0007669"/>
    <property type="project" value="InterPro"/>
</dbReference>
<proteinExistence type="inferred from homology"/>
<comment type="similarity">
    <text evidence="1">Belongs to the glycosyl hydrolase 25 family.</text>
</comment>
<dbReference type="InterPro" id="IPR002053">
    <property type="entry name" value="Glyco_hydro_25"/>
</dbReference>
<dbReference type="GO" id="GO:0016052">
    <property type="term" value="P:carbohydrate catabolic process"/>
    <property type="evidence" value="ECO:0007669"/>
    <property type="project" value="TreeGrafter"/>
</dbReference>
<dbReference type="OrthoDB" id="9798192at2"/>
<evidence type="ECO:0000313" key="5">
    <source>
        <dbReference type="EMBL" id="PYE85573.1"/>
    </source>
</evidence>
<feature type="signal peptide" evidence="4">
    <location>
        <begin position="1"/>
        <end position="22"/>
    </location>
</feature>
<dbReference type="RefSeq" id="WP_110812617.1">
    <property type="nucleotide sequence ID" value="NZ_QJTE01000001.1"/>
</dbReference>
<keyword evidence="2" id="KW-0378">Hydrolase</keyword>